<feature type="transmembrane region" description="Helical" evidence="1">
    <location>
        <begin position="32"/>
        <end position="50"/>
    </location>
</feature>
<keyword evidence="1" id="KW-0812">Transmembrane</keyword>
<gene>
    <name evidence="2" type="ORF">EA71_00841</name>
</gene>
<feature type="transmembrane region" description="Helical" evidence="1">
    <location>
        <begin position="57"/>
        <end position="73"/>
    </location>
</feature>
<keyword evidence="1" id="KW-1133">Transmembrane helix</keyword>
<protein>
    <recommendedName>
        <fullName evidence="4">EpaQ family protein</fullName>
    </recommendedName>
</protein>
<comment type="caution">
    <text evidence="2">The sequence shown here is derived from an EMBL/GenBank/DDBJ whole genome shotgun (WGS) entry which is preliminary data.</text>
</comment>
<evidence type="ECO:0008006" key="4">
    <source>
        <dbReference type="Google" id="ProtNLM"/>
    </source>
</evidence>
<accession>A0A367CDJ9</accession>
<feature type="transmembrane region" description="Helical" evidence="1">
    <location>
        <begin position="147"/>
        <end position="168"/>
    </location>
</feature>
<feature type="transmembrane region" description="Helical" evidence="1">
    <location>
        <begin position="79"/>
        <end position="97"/>
    </location>
</feature>
<dbReference type="EMBL" id="LEPB01000004">
    <property type="protein sequence ID" value="RCA10110.1"/>
    <property type="molecule type" value="Genomic_DNA"/>
</dbReference>
<dbReference type="STRING" id="53345.LIU_05440"/>
<feature type="transmembrane region" description="Helical" evidence="1">
    <location>
        <begin position="329"/>
        <end position="346"/>
    </location>
</feature>
<dbReference type="NCBIfam" id="NF037933">
    <property type="entry name" value="EpaQ_fam"/>
    <property type="match status" value="1"/>
</dbReference>
<evidence type="ECO:0000313" key="3">
    <source>
        <dbReference type="Proteomes" id="UP000252797"/>
    </source>
</evidence>
<feature type="transmembrane region" description="Helical" evidence="1">
    <location>
        <begin position="175"/>
        <end position="194"/>
    </location>
</feature>
<feature type="transmembrane region" description="Helical" evidence="1">
    <location>
        <begin position="109"/>
        <end position="127"/>
    </location>
</feature>
<keyword evidence="1" id="KW-0472">Membrane</keyword>
<proteinExistence type="predicted"/>
<dbReference type="Proteomes" id="UP000252797">
    <property type="component" value="Unassembled WGS sequence"/>
</dbReference>
<feature type="transmembrane region" description="Helical" evidence="1">
    <location>
        <begin position="298"/>
        <end position="317"/>
    </location>
</feature>
<name>A0A367CDJ9_9ENTE</name>
<sequence length="402" mass="45870">MSAVLLLLLVSAIFFIWTVGLSVPSATFLYNNSSLLVTYGIFILFALNLYKIRGFDFFYLAIAAIVYFFYAHFRDVRDSSMYIDLLIPLIVALVLIVKWIEFDKLDRAVYMLVFYIFLGITVYRVFTEIKVPEGQSIWTPNNGLSDIWINTNTIGSSLMMLSLLISSFASSFERWYVRLLGVPALVAGILGIWVCQSRGALIAMIVFVLLDIWPKQFFKKIRAPFLGYFAVAVLALPLSFLAAVSEKVNIFTGREEIWLKFYDTIAEKSQQVWLGMKPFIFQRGTQYLGNHNSYNSFLNLYGLIGVVIAAILLLVYVGRLTLNGDLSNGQVTFLWAFFAVMMQSFMEDTLTSFAWLPIVYLLLAMTTHRYDLPKQQPELNAMPIETEEPTTSRVARHYEATH</sequence>
<evidence type="ECO:0000256" key="1">
    <source>
        <dbReference type="SAM" id="Phobius"/>
    </source>
</evidence>
<reference evidence="2 3" key="1">
    <citation type="submission" date="2015-06" db="EMBL/GenBank/DDBJ databases">
        <title>The Genome Sequence of Enterococcus durans 4EA1.</title>
        <authorList>
            <consortium name="The Broad Institute Genomics Platform"/>
            <consortium name="The Broad Institute Genome Sequencing Center for Infectious Disease"/>
            <person name="Earl A.M."/>
            <person name="Van Tyne D."/>
            <person name="Lebreton F."/>
            <person name="Saavedra J.T."/>
            <person name="Gilmore M.S."/>
            <person name="Manson Mcguire A."/>
            <person name="Clock S."/>
            <person name="Crupain M."/>
            <person name="Rangan U."/>
            <person name="Young S."/>
            <person name="Abouelleil A."/>
            <person name="Cao P."/>
            <person name="Chapman S.B."/>
            <person name="Griggs A."/>
            <person name="Priest M."/>
            <person name="Shea T."/>
            <person name="Wortman J."/>
            <person name="Nusbaum C."/>
            <person name="Birren B."/>
        </authorList>
    </citation>
    <scope>NUCLEOTIDE SEQUENCE [LARGE SCALE GENOMIC DNA]</scope>
    <source>
        <strain evidence="2 3">4EA1</strain>
    </source>
</reference>
<feature type="transmembrane region" description="Helical" evidence="1">
    <location>
        <begin position="225"/>
        <end position="244"/>
    </location>
</feature>
<organism evidence="2 3">
    <name type="scientific">Enterococcus durans</name>
    <dbReference type="NCBI Taxonomy" id="53345"/>
    <lineage>
        <taxon>Bacteria</taxon>
        <taxon>Bacillati</taxon>
        <taxon>Bacillota</taxon>
        <taxon>Bacilli</taxon>
        <taxon>Lactobacillales</taxon>
        <taxon>Enterococcaceae</taxon>
        <taxon>Enterococcus</taxon>
    </lineage>
</organism>
<dbReference type="AlphaFoldDB" id="A0A367CDJ9"/>
<evidence type="ECO:0000313" key="2">
    <source>
        <dbReference type="EMBL" id="RCA10110.1"/>
    </source>
</evidence>